<dbReference type="GO" id="GO:0005634">
    <property type="term" value="C:nucleus"/>
    <property type="evidence" value="ECO:0007669"/>
    <property type="project" value="UniProtKB-SubCell"/>
</dbReference>
<evidence type="ECO:0000256" key="5">
    <source>
        <dbReference type="PROSITE-ProRule" id="PRU00201"/>
    </source>
</evidence>
<dbReference type="Gene3D" id="2.60.40.820">
    <property type="entry name" value="Transcription factor, T-box"/>
    <property type="match status" value="1"/>
</dbReference>
<dbReference type="InterPro" id="IPR001699">
    <property type="entry name" value="TF_T-box"/>
</dbReference>
<dbReference type="PRINTS" id="PR00937">
    <property type="entry name" value="TBOX"/>
</dbReference>
<accession>A0A4S2KI67</accession>
<dbReference type="InterPro" id="IPR036960">
    <property type="entry name" value="T-box_sf"/>
</dbReference>
<comment type="caution">
    <text evidence="5">Lacks conserved residue(s) required for the propagation of feature annotation.</text>
</comment>
<keyword evidence="3" id="KW-0804">Transcription</keyword>
<comment type="caution">
    <text evidence="8">The sequence shown here is derived from an EMBL/GenBank/DDBJ whole genome shotgun (WGS) entry which is preliminary data.</text>
</comment>
<organism evidence="8 9">
    <name type="scientific">Temnothorax longispinosus</name>
    <dbReference type="NCBI Taxonomy" id="300112"/>
    <lineage>
        <taxon>Eukaryota</taxon>
        <taxon>Metazoa</taxon>
        <taxon>Ecdysozoa</taxon>
        <taxon>Arthropoda</taxon>
        <taxon>Hexapoda</taxon>
        <taxon>Insecta</taxon>
        <taxon>Pterygota</taxon>
        <taxon>Neoptera</taxon>
        <taxon>Endopterygota</taxon>
        <taxon>Hymenoptera</taxon>
        <taxon>Apocrita</taxon>
        <taxon>Aculeata</taxon>
        <taxon>Formicoidea</taxon>
        <taxon>Formicidae</taxon>
        <taxon>Myrmicinae</taxon>
        <taxon>Temnothorax</taxon>
    </lineage>
</organism>
<dbReference type="GO" id="GO:0000978">
    <property type="term" value="F:RNA polymerase II cis-regulatory region sequence-specific DNA binding"/>
    <property type="evidence" value="ECO:0007669"/>
    <property type="project" value="InterPro"/>
</dbReference>
<evidence type="ECO:0000256" key="1">
    <source>
        <dbReference type="ARBA" id="ARBA00023015"/>
    </source>
</evidence>
<dbReference type="Pfam" id="PF00907">
    <property type="entry name" value="T-box"/>
    <property type="match status" value="2"/>
</dbReference>
<evidence type="ECO:0000313" key="8">
    <source>
        <dbReference type="EMBL" id="TGZ49225.1"/>
    </source>
</evidence>
<dbReference type="GO" id="GO:0000785">
    <property type="term" value="C:chromatin"/>
    <property type="evidence" value="ECO:0007669"/>
    <property type="project" value="TreeGrafter"/>
</dbReference>
<dbReference type="AlphaFoldDB" id="A0A4S2KI67"/>
<feature type="region of interest" description="Disordered" evidence="6">
    <location>
        <begin position="221"/>
        <end position="289"/>
    </location>
</feature>
<dbReference type="GO" id="GO:0001708">
    <property type="term" value="P:cell fate specification"/>
    <property type="evidence" value="ECO:0007669"/>
    <property type="project" value="TreeGrafter"/>
</dbReference>
<dbReference type="InterPro" id="IPR008967">
    <property type="entry name" value="p53-like_TF_DNA-bd_sf"/>
</dbReference>
<sequence length="542" mass="61345">MFLQDPNNALMLLELNMQLASPLFAQSPIVLQRKVGERMNLSEWSTWSCLIETSQQFYENNTEMIITKSGRRMFSSVQINVNGLEKRENYYVLMEIAPGSDRRHKYCGYQNGGENSNMGGRSFAGPTEPQQLFGYRIYKHPESPATWSHWMDNPITFNKLKLTSNINDPNNNVVLTSMHKYVPRIWIETEFITMTAYQNENITKLKINNNPFAKGFREMGQSRFKRKHHSIDHQAQSDSSPDERVSLIYDSESNQPNDPPLKPGSRSWPALQRGRSGRESRHRCESIPGAGRGLGAIKFTKKKKKMKKAIGGHGYSWHESRAIYSVNGCLCTNRFINLASCVQCPDHPRTRARSQIAIDATWLLQNALASRHLILRPSRTESEQPHCSGSARPLGGVAAHDLTERGYIFASPDQKLTLTPGPKRLVQPLEFLDFNTDSPLFSRFFLPRFTKGSNLAVVRNADGSEAAVASVITGSRSERTSTCIRDRILNADRRAIGRSAAGLVHGQQCFRSRNLTDRFQFRRLLGPREVKPSLLLNMSLTL</sequence>
<keyword evidence="1" id="KW-0805">Transcription regulation</keyword>
<evidence type="ECO:0000259" key="7">
    <source>
        <dbReference type="PROSITE" id="PS50252"/>
    </source>
</evidence>
<reference evidence="8 9" key="1">
    <citation type="journal article" date="2019" name="Philos. Trans. R. Soc. Lond., B, Biol. Sci.">
        <title>Ant behaviour and brain gene expression of defending hosts depend on the ecological success of the intruding social parasite.</title>
        <authorList>
            <person name="Kaur R."/>
            <person name="Stoldt M."/>
            <person name="Jongepier E."/>
            <person name="Feldmeyer B."/>
            <person name="Menzel F."/>
            <person name="Bornberg-Bauer E."/>
            <person name="Foitzik S."/>
        </authorList>
    </citation>
    <scope>NUCLEOTIDE SEQUENCE [LARGE SCALE GENOMIC DNA]</scope>
    <source>
        <tissue evidence="8">Whole body</tissue>
    </source>
</reference>
<feature type="domain" description="T-box" evidence="7">
    <location>
        <begin position="55"/>
        <end position="218"/>
    </location>
</feature>
<keyword evidence="9" id="KW-1185">Reference proteome</keyword>
<evidence type="ECO:0000313" key="9">
    <source>
        <dbReference type="Proteomes" id="UP000310200"/>
    </source>
</evidence>
<dbReference type="PROSITE" id="PS50252">
    <property type="entry name" value="TBOX_3"/>
    <property type="match status" value="1"/>
</dbReference>
<protein>
    <recommendedName>
        <fullName evidence="7">T-box domain-containing protein</fullName>
    </recommendedName>
</protein>
<name>A0A4S2KI67_9HYME</name>
<keyword evidence="4 5" id="KW-0539">Nucleus</keyword>
<dbReference type="SMART" id="SM00425">
    <property type="entry name" value="TBOX"/>
    <property type="match status" value="1"/>
</dbReference>
<dbReference type="STRING" id="300112.A0A4S2KI67"/>
<proteinExistence type="predicted"/>
<evidence type="ECO:0000256" key="4">
    <source>
        <dbReference type="ARBA" id="ARBA00023242"/>
    </source>
</evidence>
<dbReference type="GO" id="GO:0045893">
    <property type="term" value="P:positive regulation of DNA-templated transcription"/>
    <property type="evidence" value="ECO:0007669"/>
    <property type="project" value="InterPro"/>
</dbReference>
<dbReference type="SUPFAM" id="SSF49417">
    <property type="entry name" value="p53-like transcription factors"/>
    <property type="match status" value="1"/>
</dbReference>
<gene>
    <name evidence="8" type="ORF">DBV15_09464</name>
</gene>
<dbReference type="PANTHER" id="PTHR11267:SF181">
    <property type="entry name" value="OPTOMOTOR-BLIND PROTEIN"/>
    <property type="match status" value="1"/>
</dbReference>
<dbReference type="InterPro" id="IPR046360">
    <property type="entry name" value="T-box_DNA-bd"/>
</dbReference>
<dbReference type="PANTHER" id="PTHR11267">
    <property type="entry name" value="T-BOX PROTEIN-RELATED"/>
    <property type="match status" value="1"/>
</dbReference>
<keyword evidence="2 5" id="KW-0238">DNA-binding</keyword>
<evidence type="ECO:0000256" key="2">
    <source>
        <dbReference type="ARBA" id="ARBA00023125"/>
    </source>
</evidence>
<dbReference type="Proteomes" id="UP000310200">
    <property type="component" value="Unassembled WGS sequence"/>
</dbReference>
<comment type="subcellular location">
    <subcellularLocation>
        <location evidence="5">Nucleus</location>
    </subcellularLocation>
</comment>
<evidence type="ECO:0000256" key="6">
    <source>
        <dbReference type="SAM" id="MobiDB-lite"/>
    </source>
</evidence>
<evidence type="ECO:0000256" key="3">
    <source>
        <dbReference type="ARBA" id="ARBA00023163"/>
    </source>
</evidence>
<dbReference type="EMBL" id="QBLH01002194">
    <property type="protein sequence ID" value="TGZ49225.1"/>
    <property type="molecule type" value="Genomic_DNA"/>
</dbReference>
<feature type="compositionally biased region" description="Basic and acidic residues" evidence="6">
    <location>
        <begin position="276"/>
        <end position="285"/>
    </location>
</feature>
<dbReference type="GO" id="GO:0000981">
    <property type="term" value="F:DNA-binding transcription factor activity, RNA polymerase II-specific"/>
    <property type="evidence" value="ECO:0007669"/>
    <property type="project" value="TreeGrafter"/>
</dbReference>